<dbReference type="Proteomes" id="UP001159363">
    <property type="component" value="Chromosome 15"/>
</dbReference>
<proteinExistence type="predicted"/>
<gene>
    <name evidence="1" type="ORF">PR048_032724</name>
</gene>
<name>A0ABQ9G673_9NEOP</name>
<evidence type="ECO:0008006" key="3">
    <source>
        <dbReference type="Google" id="ProtNLM"/>
    </source>
</evidence>
<reference evidence="1 2" key="1">
    <citation type="submission" date="2023-02" db="EMBL/GenBank/DDBJ databases">
        <title>LHISI_Scaffold_Assembly.</title>
        <authorList>
            <person name="Stuart O.P."/>
            <person name="Cleave R."/>
            <person name="Magrath M.J.L."/>
            <person name="Mikheyev A.S."/>
        </authorList>
    </citation>
    <scope>NUCLEOTIDE SEQUENCE [LARGE SCALE GENOMIC DNA]</scope>
    <source>
        <strain evidence="1">Daus_M_001</strain>
        <tissue evidence="1">Leg muscle</tissue>
    </source>
</reference>
<evidence type="ECO:0000313" key="2">
    <source>
        <dbReference type="Proteomes" id="UP001159363"/>
    </source>
</evidence>
<evidence type="ECO:0000313" key="1">
    <source>
        <dbReference type="EMBL" id="KAJ8866863.1"/>
    </source>
</evidence>
<protein>
    <recommendedName>
        <fullName evidence="3">Tc1-like transposase DDE domain-containing protein</fullName>
    </recommendedName>
</protein>
<comment type="caution">
    <text evidence="1">The sequence shown here is derived from an EMBL/GenBank/DDBJ whole genome shotgun (WGS) entry which is preliminary data.</text>
</comment>
<accession>A0ABQ9G673</accession>
<organism evidence="1 2">
    <name type="scientific">Dryococelus australis</name>
    <dbReference type="NCBI Taxonomy" id="614101"/>
    <lineage>
        <taxon>Eukaryota</taxon>
        <taxon>Metazoa</taxon>
        <taxon>Ecdysozoa</taxon>
        <taxon>Arthropoda</taxon>
        <taxon>Hexapoda</taxon>
        <taxon>Insecta</taxon>
        <taxon>Pterygota</taxon>
        <taxon>Neoptera</taxon>
        <taxon>Polyneoptera</taxon>
        <taxon>Phasmatodea</taxon>
        <taxon>Verophasmatodea</taxon>
        <taxon>Anareolatae</taxon>
        <taxon>Phasmatidae</taxon>
        <taxon>Eurycanthinae</taxon>
        <taxon>Dryococelus</taxon>
    </lineage>
</organism>
<sequence>MERNEIVAWRAKYLRTKRKNDRQGESKLPITCLDETCIHANYIVNNITMQQKWSKTTIHSSSENRFIEGVKSIFKAKTKNGEYHEEINCNTFMNWCEIQLHPNVSSPSIIVLDNAPCHSVRGNKPPTMSLTINNIRNWLINNIVSSADERISEMLVHQQPPIYTVDELFTPPRTHNYPITATPLVLKNTEVKKQLVPQTRVAHATKMASPSMSEHISPINAWYPTCQEAAQKIGNCSRPAVANRTQDPFPRASRSQSENWPLVHTVFDTSWRTLAQSSRTTVTADNQCVKNYVRSVLRVGWTRTSKVKKPGSDTGDTNMHFWRLVASTRKESSVSAKFRELLTSRSREPMWVKRAEYGTAPECKSGGKRGIPGKTLRAAASSGTIPTWENPRVIPPGIEPGSPRWEARLVASHLGEPVSISGLSRVSSPDLPPFLHSGAAPCSPHFTVIGYRDLSTHILLQQNVCNEISLLCLPTYSVTEVLRAISSSHQNTRKAVRAVTEDNRISRKWHHNVVGMIIGFRAKGSSISETATFVNCSRASVVKVYREWTIGAIWNNRRQRHCVKANRQAAVERFAVQMNQGVSRHVSTSTVQRTLLLMWLRSRRRVTAPVPTQYGDWTAADWRRVDFFDESRFQLRITDACQRVQLETSVNRHPASIAGRTQGGGGGGVCVLWSGECSRGFYLGPIVCVEGALDRFRYESFLGDHVHPYMMIVFPREDGSFQNLASLPHG</sequence>
<dbReference type="InterPro" id="IPR036397">
    <property type="entry name" value="RNaseH_sf"/>
</dbReference>
<dbReference type="Gene3D" id="3.30.420.10">
    <property type="entry name" value="Ribonuclease H-like superfamily/Ribonuclease H"/>
    <property type="match status" value="1"/>
</dbReference>
<keyword evidence="2" id="KW-1185">Reference proteome</keyword>
<dbReference type="EMBL" id="JARBHB010000016">
    <property type="protein sequence ID" value="KAJ8866863.1"/>
    <property type="molecule type" value="Genomic_DNA"/>
</dbReference>